<dbReference type="Pfam" id="PF00078">
    <property type="entry name" value="RVT_1"/>
    <property type="match status" value="1"/>
</dbReference>
<keyword evidence="4" id="KW-1185">Reference proteome</keyword>
<dbReference type="AlphaFoldDB" id="A0AAV8V3H7"/>
<dbReference type="PROSITE" id="PS50878">
    <property type="entry name" value="RT_POL"/>
    <property type="match status" value="1"/>
</dbReference>
<dbReference type="CDD" id="cd03714">
    <property type="entry name" value="RT_DIRS1"/>
    <property type="match status" value="1"/>
</dbReference>
<dbReference type="PANTHER" id="PTHR33050:SF7">
    <property type="entry name" value="RIBONUCLEASE H"/>
    <property type="match status" value="1"/>
</dbReference>
<dbReference type="InterPro" id="IPR052055">
    <property type="entry name" value="Hepadnavirus_pol/RT"/>
</dbReference>
<name>A0AAV8V3H7_9CUCU</name>
<comment type="caution">
    <text evidence="3">The sequence shown here is derived from an EMBL/GenBank/DDBJ whole genome shotgun (WGS) entry which is preliminary data.</text>
</comment>
<keyword evidence="1" id="KW-0233">DNA recombination</keyword>
<dbReference type="InterPro" id="IPR000477">
    <property type="entry name" value="RT_dom"/>
</dbReference>
<evidence type="ECO:0000256" key="1">
    <source>
        <dbReference type="ARBA" id="ARBA00023172"/>
    </source>
</evidence>
<dbReference type="SUPFAM" id="SSF56672">
    <property type="entry name" value="DNA/RNA polymerases"/>
    <property type="match status" value="1"/>
</dbReference>
<dbReference type="GO" id="GO:0003677">
    <property type="term" value="F:DNA binding"/>
    <property type="evidence" value="ECO:0007669"/>
    <property type="project" value="InterPro"/>
</dbReference>
<dbReference type="CDD" id="cd09275">
    <property type="entry name" value="RNase_HI_RT_DIRS1"/>
    <property type="match status" value="1"/>
</dbReference>
<dbReference type="InterPro" id="IPR002104">
    <property type="entry name" value="Integrase_catalytic"/>
</dbReference>
<gene>
    <name evidence="3" type="ORF">NQ315_003492</name>
</gene>
<dbReference type="InterPro" id="IPR011010">
    <property type="entry name" value="DNA_brk_join_enz"/>
</dbReference>
<dbReference type="Proteomes" id="UP001159042">
    <property type="component" value="Unassembled WGS sequence"/>
</dbReference>
<dbReference type="EMBL" id="JANEYG010000902">
    <property type="protein sequence ID" value="KAJ8909235.1"/>
    <property type="molecule type" value="Genomic_DNA"/>
</dbReference>
<dbReference type="InterPro" id="IPR013762">
    <property type="entry name" value="Integrase-like_cat_sf"/>
</dbReference>
<dbReference type="SUPFAM" id="SSF56349">
    <property type="entry name" value="DNA breaking-rejoining enzymes"/>
    <property type="match status" value="1"/>
</dbReference>
<organism evidence="3 4">
    <name type="scientific">Exocentrus adspersus</name>
    <dbReference type="NCBI Taxonomy" id="1586481"/>
    <lineage>
        <taxon>Eukaryota</taxon>
        <taxon>Metazoa</taxon>
        <taxon>Ecdysozoa</taxon>
        <taxon>Arthropoda</taxon>
        <taxon>Hexapoda</taxon>
        <taxon>Insecta</taxon>
        <taxon>Pterygota</taxon>
        <taxon>Neoptera</taxon>
        <taxon>Endopterygota</taxon>
        <taxon>Coleoptera</taxon>
        <taxon>Polyphaga</taxon>
        <taxon>Cucujiformia</taxon>
        <taxon>Chrysomeloidea</taxon>
        <taxon>Cerambycidae</taxon>
        <taxon>Lamiinae</taxon>
        <taxon>Acanthocinini</taxon>
        <taxon>Exocentrus</taxon>
    </lineage>
</organism>
<dbReference type="GO" id="GO:0071897">
    <property type="term" value="P:DNA biosynthetic process"/>
    <property type="evidence" value="ECO:0007669"/>
    <property type="project" value="UniProtKB-ARBA"/>
</dbReference>
<evidence type="ECO:0000313" key="3">
    <source>
        <dbReference type="EMBL" id="KAJ8909235.1"/>
    </source>
</evidence>
<sequence length="372" mass="43152">MDDIRTALKLVQKNGFMCKIDLKNAYYSVPIDPDFRKYLRFCFDNTSYQFTCLPFGLSTSPLAFTKLTKPVIAWFHRKNISCMVYLDDFLILDKSAENCEHKTRFMVDVFYALKCFVRSQRSCNILLRVDNTTAISYINRMGSVKYPNLSNLARTIWQWCEERDVWISAFYIKSLDNNIADERSRAVHKETEWELSNDIYCQIVELIQTLVSIKVDSFLMSPSHIQIFITDNIKTSLTNREQPCLQVPFFREKPGLCAASLLMEYIDRTSSLRSHAQDYLFLTTRKPHKTASTQSVSRWIRCTLAEAGINTKVFSAYSTRHAATSAAYRNGIMLETIRKTAGWTARSETFRKFYNRPVNNNLSFPNSILGRN</sequence>
<accession>A0AAV8V3H7</accession>
<proteinExistence type="predicted"/>
<dbReference type="Gene3D" id="3.10.10.10">
    <property type="entry name" value="HIV Type 1 Reverse Transcriptase, subunit A, domain 1"/>
    <property type="match status" value="1"/>
</dbReference>
<evidence type="ECO:0000259" key="2">
    <source>
        <dbReference type="PROSITE" id="PS50878"/>
    </source>
</evidence>
<reference evidence="3 4" key="1">
    <citation type="journal article" date="2023" name="Insect Mol. Biol.">
        <title>Genome sequencing provides insights into the evolution of gene families encoding plant cell wall-degrading enzymes in longhorned beetles.</title>
        <authorList>
            <person name="Shin N.R."/>
            <person name="Okamura Y."/>
            <person name="Kirsch R."/>
            <person name="Pauchet Y."/>
        </authorList>
    </citation>
    <scope>NUCLEOTIDE SEQUENCE [LARGE SCALE GENOMIC DNA]</scope>
    <source>
        <strain evidence="3">EAD_L_NR</strain>
    </source>
</reference>
<protein>
    <recommendedName>
        <fullName evidence="2">Reverse transcriptase domain-containing protein</fullName>
    </recommendedName>
</protein>
<feature type="domain" description="Reverse transcriptase" evidence="2">
    <location>
        <begin position="1"/>
        <end position="171"/>
    </location>
</feature>
<dbReference type="Pfam" id="PF00589">
    <property type="entry name" value="Phage_integrase"/>
    <property type="match status" value="1"/>
</dbReference>
<dbReference type="PANTHER" id="PTHR33050">
    <property type="entry name" value="REVERSE TRANSCRIPTASE DOMAIN-CONTAINING PROTEIN"/>
    <property type="match status" value="1"/>
</dbReference>
<dbReference type="InterPro" id="IPR043128">
    <property type="entry name" value="Rev_trsase/Diguanyl_cyclase"/>
</dbReference>
<evidence type="ECO:0000313" key="4">
    <source>
        <dbReference type="Proteomes" id="UP001159042"/>
    </source>
</evidence>
<dbReference type="GO" id="GO:0006310">
    <property type="term" value="P:DNA recombination"/>
    <property type="evidence" value="ECO:0007669"/>
    <property type="project" value="UniProtKB-KW"/>
</dbReference>
<dbReference type="GO" id="GO:0015074">
    <property type="term" value="P:DNA integration"/>
    <property type="evidence" value="ECO:0007669"/>
    <property type="project" value="InterPro"/>
</dbReference>
<dbReference type="Gene3D" id="3.30.70.270">
    <property type="match status" value="1"/>
</dbReference>
<dbReference type="Gene3D" id="1.10.443.10">
    <property type="entry name" value="Intergrase catalytic core"/>
    <property type="match status" value="1"/>
</dbReference>
<dbReference type="InterPro" id="IPR043502">
    <property type="entry name" value="DNA/RNA_pol_sf"/>
</dbReference>